<evidence type="ECO:0000313" key="2">
    <source>
        <dbReference type="Proteomes" id="UP000743760"/>
    </source>
</evidence>
<comment type="caution">
    <text evidence="1">The sequence shown here is derived from an EMBL/GenBank/DDBJ whole genome shotgun (WGS) entry which is preliminary data.</text>
</comment>
<sequence>SGGTSVSLSPSTSAEVAVGTAAPWTMRSTSAKSAVTAYDSNPYALRAVAKWLKGDLEASGELPAEYDGSDKAPDCG</sequence>
<dbReference type="AlphaFoldDB" id="A0A9D2UPY7"/>
<reference evidence="1" key="1">
    <citation type="journal article" date="2021" name="PeerJ">
        <title>Extensive microbial diversity within the chicken gut microbiome revealed by metagenomics and culture.</title>
        <authorList>
            <person name="Gilroy R."/>
            <person name="Ravi A."/>
            <person name="Getino M."/>
            <person name="Pursley I."/>
            <person name="Horton D.L."/>
            <person name="Alikhan N.F."/>
            <person name="Baker D."/>
            <person name="Gharbi K."/>
            <person name="Hall N."/>
            <person name="Watson M."/>
            <person name="Adriaenssens E.M."/>
            <person name="Foster-Nyarko E."/>
            <person name="Jarju S."/>
            <person name="Secka A."/>
            <person name="Antonio M."/>
            <person name="Oren A."/>
            <person name="Chaudhuri R.R."/>
            <person name="La Ragione R."/>
            <person name="Hildebrand F."/>
            <person name="Pallen M.J."/>
        </authorList>
    </citation>
    <scope>NUCLEOTIDE SEQUENCE</scope>
    <source>
        <strain evidence="1">CHK139-4039</strain>
    </source>
</reference>
<evidence type="ECO:0000313" key="1">
    <source>
        <dbReference type="EMBL" id="HJE78978.1"/>
    </source>
</evidence>
<dbReference type="GO" id="GO:0016787">
    <property type="term" value="F:hydrolase activity"/>
    <property type="evidence" value="ECO:0007669"/>
    <property type="project" value="UniProtKB-KW"/>
</dbReference>
<gene>
    <name evidence="1" type="ORF">K8V74_13670</name>
</gene>
<dbReference type="EMBL" id="DYXR01000423">
    <property type="protein sequence ID" value="HJE78978.1"/>
    <property type="molecule type" value="Genomic_DNA"/>
</dbReference>
<name>A0A9D2UPY7_BREEP</name>
<dbReference type="Proteomes" id="UP000743760">
    <property type="component" value="Unassembled WGS sequence"/>
</dbReference>
<keyword evidence="1" id="KW-0378">Hydrolase</keyword>
<accession>A0A9D2UPY7</accession>
<organism evidence="1 2">
    <name type="scientific">Brevibacterium epidermidis</name>
    <dbReference type="NCBI Taxonomy" id="1698"/>
    <lineage>
        <taxon>Bacteria</taxon>
        <taxon>Bacillati</taxon>
        <taxon>Actinomycetota</taxon>
        <taxon>Actinomycetes</taxon>
        <taxon>Micrococcales</taxon>
        <taxon>Brevibacteriaceae</taxon>
        <taxon>Brevibacterium</taxon>
    </lineage>
</organism>
<reference evidence="1" key="2">
    <citation type="submission" date="2021-09" db="EMBL/GenBank/DDBJ databases">
        <authorList>
            <person name="Gilroy R."/>
        </authorList>
    </citation>
    <scope>NUCLEOTIDE SEQUENCE</scope>
    <source>
        <strain evidence="1">CHK139-4039</strain>
    </source>
</reference>
<proteinExistence type="predicted"/>
<feature type="non-terminal residue" evidence="1">
    <location>
        <position position="1"/>
    </location>
</feature>
<protein>
    <submittedName>
        <fullName evidence="1">Glycosyl hydrolase</fullName>
    </submittedName>
</protein>